<keyword evidence="2" id="KW-0378">Hydrolase</keyword>
<keyword evidence="6" id="KW-1185">Reference proteome</keyword>
<feature type="short sequence motif" description="DGA/G" evidence="2">
    <location>
        <begin position="205"/>
        <end position="207"/>
    </location>
</feature>
<sequence length="312" mass="33212">MVTEKRVALVLGAGGTLGAAWMIGGLAAVQERVGRPLADVDTIIGTSAGSVVAAALRHGSRPDDLVAHQLGAGDATVPGTDEFERDSGIRPSAPRWRLGSPRMLATAALAPHSVHPRVLASALLPEGRCEHHSVRRYVQALAGDVPDRWPRHHTWIVGVDYEAGRRIVFGRAGSPPAPLADAVVASCSIPGWHRPAVIGGRRYVDGGVRSIASVDLLCSEPYDEVYVLAPMASFETDRPRHPAIRAERMVRQLLAAELRRDVAKVERTGARVTVLTPGPADLDAIGGNLMDGRRRADVLRTAQRTIPAALTA</sequence>
<protein>
    <submittedName>
        <fullName evidence="5">Patatin-like phospholipase family protein</fullName>
    </submittedName>
</protein>
<dbReference type="Pfam" id="PF01734">
    <property type="entry name" value="Patatin"/>
    <property type="match status" value="1"/>
</dbReference>
<keyword evidence="1 2" id="KW-0443">Lipid metabolism</keyword>
<dbReference type="Gene3D" id="3.40.1090.10">
    <property type="entry name" value="Cytosolic phospholipase A2 catalytic domain"/>
    <property type="match status" value="2"/>
</dbReference>
<keyword evidence="3" id="KW-1133">Transmembrane helix</keyword>
<evidence type="ECO:0000259" key="4">
    <source>
        <dbReference type="PROSITE" id="PS51635"/>
    </source>
</evidence>
<feature type="short sequence motif" description="GXSXG" evidence="2">
    <location>
        <begin position="45"/>
        <end position="49"/>
    </location>
</feature>
<dbReference type="RefSeq" id="WP_284914167.1">
    <property type="nucleotide sequence ID" value="NZ_CP126980.1"/>
</dbReference>
<proteinExistence type="predicted"/>
<comment type="caution">
    <text evidence="2">Lacks conserved residue(s) required for the propagation of feature annotation.</text>
</comment>
<dbReference type="InterPro" id="IPR002641">
    <property type="entry name" value="PNPLA_dom"/>
</dbReference>
<name>A0ABY8W7P0_9ACTN</name>
<dbReference type="EMBL" id="CP126980">
    <property type="protein sequence ID" value="WIM92960.1"/>
    <property type="molecule type" value="Genomic_DNA"/>
</dbReference>
<reference evidence="5 6" key="1">
    <citation type="submission" date="2023-06" db="EMBL/GenBank/DDBJ databases">
        <authorList>
            <person name="Yushchuk O."/>
            <person name="Binda E."/>
            <person name="Ruckert-Reed C."/>
            <person name="Fedorenko V."/>
            <person name="Kalinowski J."/>
            <person name="Marinelli F."/>
        </authorList>
    </citation>
    <scope>NUCLEOTIDE SEQUENCE [LARGE SCALE GENOMIC DNA]</scope>
    <source>
        <strain evidence="5 6">NRRL 3884</strain>
    </source>
</reference>
<gene>
    <name evidence="5" type="ORF">ACTOB_004920</name>
</gene>
<keyword evidence="2" id="KW-0442">Lipid degradation</keyword>
<evidence type="ECO:0000256" key="3">
    <source>
        <dbReference type="SAM" id="Phobius"/>
    </source>
</evidence>
<feature type="transmembrane region" description="Helical" evidence="3">
    <location>
        <begin position="7"/>
        <end position="29"/>
    </location>
</feature>
<evidence type="ECO:0000313" key="5">
    <source>
        <dbReference type="EMBL" id="WIM92960.1"/>
    </source>
</evidence>
<dbReference type="Proteomes" id="UP001240150">
    <property type="component" value="Chromosome"/>
</dbReference>
<evidence type="ECO:0000256" key="2">
    <source>
        <dbReference type="PROSITE-ProRule" id="PRU01161"/>
    </source>
</evidence>
<evidence type="ECO:0000313" key="6">
    <source>
        <dbReference type="Proteomes" id="UP001240150"/>
    </source>
</evidence>
<organism evidence="5 6">
    <name type="scientific">Actinoplanes oblitus</name>
    <dbReference type="NCBI Taxonomy" id="3040509"/>
    <lineage>
        <taxon>Bacteria</taxon>
        <taxon>Bacillati</taxon>
        <taxon>Actinomycetota</taxon>
        <taxon>Actinomycetes</taxon>
        <taxon>Micromonosporales</taxon>
        <taxon>Micromonosporaceae</taxon>
        <taxon>Actinoplanes</taxon>
    </lineage>
</organism>
<accession>A0ABY8W7P0</accession>
<dbReference type="SUPFAM" id="SSF52151">
    <property type="entry name" value="FabD/lysophospholipase-like"/>
    <property type="match status" value="1"/>
</dbReference>
<keyword evidence="3" id="KW-0472">Membrane</keyword>
<dbReference type="InterPro" id="IPR016035">
    <property type="entry name" value="Acyl_Trfase/lysoPLipase"/>
</dbReference>
<feature type="active site" description="Proton acceptor" evidence="2">
    <location>
        <position position="205"/>
    </location>
</feature>
<keyword evidence="3" id="KW-0812">Transmembrane</keyword>
<feature type="active site" description="Nucleophile" evidence="2">
    <location>
        <position position="47"/>
    </location>
</feature>
<dbReference type="PROSITE" id="PS51635">
    <property type="entry name" value="PNPLA"/>
    <property type="match status" value="1"/>
</dbReference>
<evidence type="ECO:0000256" key="1">
    <source>
        <dbReference type="ARBA" id="ARBA00023098"/>
    </source>
</evidence>
<feature type="domain" description="PNPLA" evidence="4">
    <location>
        <begin position="9"/>
        <end position="218"/>
    </location>
</feature>